<dbReference type="EMBL" id="UINC01091802">
    <property type="protein sequence ID" value="SVC44849.1"/>
    <property type="molecule type" value="Genomic_DNA"/>
</dbReference>
<organism evidence="1">
    <name type="scientific">marine metagenome</name>
    <dbReference type="NCBI Taxonomy" id="408172"/>
    <lineage>
        <taxon>unclassified sequences</taxon>
        <taxon>metagenomes</taxon>
        <taxon>ecological metagenomes</taxon>
    </lineage>
</organism>
<reference evidence="1" key="1">
    <citation type="submission" date="2018-05" db="EMBL/GenBank/DDBJ databases">
        <authorList>
            <person name="Lanie J.A."/>
            <person name="Ng W.-L."/>
            <person name="Kazmierczak K.M."/>
            <person name="Andrzejewski T.M."/>
            <person name="Davidsen T.M."/>
            <person name="Wayne K.J."/>
            <person name="Tettelin H."/>
            <person name="Glass J.I."/>
            <person name="Rusch D."/>
            <person name="Podicherti R."/>
            <person name="Tsui H.-C.T."/>
            <person name="Winkler M.E."/>
        </authorList>
    </citation>
    <scope>NUCLEOTIDE SEQUENCE</scope>
</reference>
<name>A0A382M7J5_9ZZZZ</name>
<dbReference type="InterPro" id="IPR021739">
    <property type="entry name" value="SaV-like"/>
</dbReference>
<sequence length="69" mass="8110">MNKFSPSHYQRGKIQVWDFIADQELDFFAGNVIKYVCRAGHKDQEGELDDLKKAKVYIDKKIALYNDRT</sequence>
<dbReference type="Pfam" id="PF11753">
    <property type="entry name" value="DUF3310"/>
    <property type="match status" value="1"/>
</dbReference>
<accession>A0A382M7J5</accession>
<dbReference type="AlphaFoldDB" id="A0A382M7J5"/>
<evidence type="ECO:0000313" key="1">
    <source>
        <dbReference type="EMBL" id="SVC44849.1"/>
    </source>
</evidence>
<proteinExistence type="predicted"/>
<protein>
    <recommendedName>
        <fullName evidence="2">DUF3310 domain-containing protein</fullName>
    </recommendedName>
</protein>
<evidence type="ECO:0008006" key="2">
    <source>
        <dbReference type="Google" id="ProtNLM"/>
    </source>
</evidence>
<gene>
    <name evidence="1" type="ORF">METZ01_LOCUS297703</name>
</gene>